<reference evidence="2 3" key="1">
    <citation type="journal article" date="2015" name="Emerg. Microbes Infect.">
        <title>Characterization of 17 strains belonging to the Mycobacterium simiae complex and description of Mycobacterium paraense sp. nov.</title>
        <authorList>
            <person name="Fusco da Costa A.R."/>
            <person name="Fedrizzi T."/>
            <person name="Lopes M.L."/>
            <person name="Pecorari M."/>
            <person name="Oliveira da Costa W.L."/>
            <person name="Giacobazzi E."/>
            <person name="da Costa Bahia J.R."/>
            <person name="De Sanctis V."/>
            <person name="Batista Lima K.V."/>
            <person name="Bertorelli R."/>
            <person name="Grottola A."/>
            <person name="Fabio A."/>
            <person name="Mariottini A."/>
            <person name="Ferretti P."/>
            <person name="Di Leva F."/>
            <person name="Fregni Serpini G."/>
            <person name="Tagliazucchi S."/>
            <person name="Rumpianesi F."/>
            <person name="Jousson O."/>
            <person name="Segata N."/>
            <person name="Tortoli E."/>
        </authorList>
    </citation>
    <scope>NUCLEOTIDE SEQUENCE [LARGE SCALE GENOMIC DNA]</scope>
    <source>
        <strain evidence="2 3">IEC33</strain>
    </source>
</reference>
<protein>
    <submittedName>
        <fullName evidence="2">Uncharacterized protein</fullName>
    </submittedName>
</protein>
<name>A0A1X2A8U2_9MYCO</name>
<proteinExistence type="predicted"/>
<organism evidence="2 3">
    <name type="scientific">Mycobacterium paraense</name>
    <dbReference type="NCBI Taxonomy" id="767916"/>
    <lineage>
        <taxon>Bacteria</taxon>
        <taxon>Bacillati</taxon>
        <taxon>Actinomycetota</taxon>
        <taxon>Actinomycetes</taxon>
        <taxon>Mycobacteriales</taxon>
        <taxon>Mycobacteriaceae</taxon>
        <taxon>Mycobacterium</taxon>
        <taxon>Mycobacterium simiae complex</taxon>
    </lineage>
</organism>
<evidence type="ECO:0000256" key="1">
    <source>
        <dbReference type="SAM" id="MobiDB-lite"/>
    </source>
</evidence>
<evidence type="ECO:0000313" key="2">
    <source>
        <dbReference type="EMBL" id="ORW44917.1"/>
    </source>
</evidence>
<feature type="region of interest" description="Disordered" evidence="1">
    <location>
        <begin position="120"/>
        <end position="143"/>
    </location>
</feature>
<dbReference type="EMBL" id="LQPN01000052">
    <property type="protein sequence ID" value="ORW44917.1"/>
    <property type="molecule type" value="Genomic_DNA"/>
</dbReference>
<dbReference type="AlphaFoldDB" id="A0A1X2A8U2"/>
<sequence length="143" mass="16095">MNHPDHRWSLDDVVERARQRGEKLGRSNLNKLTKEMTPLLSRATLYGLAAGLGVTPLTVANAALRSWAIEPMPSEVTDAAETVRIDPSLGESQCRQLLALIAEMRSDTVHPSAVRLRERRSVVDKETRRKISKYSPRKDRPPM</sequence>
<accession>A0A1X2A8U2</accession>
<feature type="compositionally biased region" description="Basic and acidic residues" evidence="1">
    <location>
        <begin position="120"/>
        <end position="129"/>
    </location>
</feature>
<comment type="caution">
    <text evidence="2">The sequence shown here is derived from an EMBL/GenBank/DDBJ whole genome shotgun (WGS) entry which is preliminary data.</text>
</comment>
<evidence type="ECO:0000313" key="3">
    <source>
        <dbReference type="Proteomes" id="UP000193285"/>
    </source>
</evidence>
<gene>
    <name evidence="2" type="ORF">AWB90_15995</name>
</gene>
<dbReference type="Proteomes" id="UP000193285">
    <property type="component" value="Unassembled WGS sequence"/>
</dbReference>